<evidence type="ECO:0000256" key="5">
    <source>
        <dbReference type="ARBA" id="ARBA00022989"/>
    </source>
</evidence>
<dbReference type="PANTHER" id="PTHR48051:SF12">
    <property type="entry name" value="LEUCINE-RICH REPEAT-CONTAINING PROTEIN 28"/>
    <property type="match status" value="1"/>
</dbReference>
<dbReference type="PROSITE" id="PS50262">
    <property type="entry name" value="G_PROTEIN_RECEP_F1_2"/>
    <property type="match status" value="1"/>
</dbReference>
<proteinExistence type="inferred from homology"/>
<dbReference type="SUPFAM" id="SSF52058">
    <property type="entry name" value="L domain-like"/>
    <property type="match status" value="1"/>
</dbReference>
<keyword evidence="11" id="KW-1185">Reference proteome</keyword>
<gene>
    <name evidence="10" type="ORF">PMEA_00018681</name>
</gene>
<feature type="transmembrane region" description="Helical" evidence="8">
    <location>
        <begin position="331"/>
        <end position="359"/>
    </location>
</feature>
<dbReference type="InterPro" id="IPR017452">
    <property type="entry name" value="GPCR_Rhodpsn_7TM"/>
</dbReference>
<dbReference type="Gene3D" id="1.20.1070.10">
    <property type="entry name" value="Rhodopsin 7-helix transmembrane proteins"/>
    <property type="match status" value="1"/>
</dbReference>
<dbReference type="SMART" id="SM00369">
    <property type="entry name" value="LRR_TYP"/>
    <property type="match status" value="7"/>
</dbReference>
<dbReference type="GO" id="GO:0016020">
    <property type="term" value="C:membrane"/>
    <property type="evidence" value="ECO:0007669"/>
    <property type="project" value="UniProtKB-SubCell"/>
</dbReference>
<dbReference type="CDD" id="cd00637">
    <property type="entry name" value="7tm_classA_rhodopsin-like"/>
    <property type="match status" value="1"/>
</dbReference>
<dbReference type="InterPro" id="IPR032675">
    <property type="entry name" value="LRR_dom_sf"/>
</dbReference>
<dbReference type="SUPFAM" id="SSF81321">
    <property type="entry name" value="Family A G protein-coupled receptor-like"/>
    <property type="match status" value="1"/>
</dbReference>
<evidence type="ECO:0000256" key="2">
    <source>
        <dbReference type="ARBA" id="ARBA00022614"/>
    </source>
</evidence>
<dbReference type="InterPro" id="IPR050216">
    <property type="entry name" value="LRR_domain-containing"/>
</dbReference>
<feature type="domain" description="G-protein coupled receptors family 1 profile" evidence="9">
    <location>
        <begin position="350"/>
        <end position="628"/>
    </location>
</feature>
<evidence type="ECO:0000256" key="3">
    <source>
        <dbReference type="ARBA" id="ARBA00022692"/>
    </source>
</evidence>
<evidence type="ECO:0000256" key="7">
    <source>
        <dbReference type="RuleBase" id="RU000688"/>
    </source>
</evidence>
<dbReference type="AlphaFoldDB" id="A0AAU9X7I8"/>
<evidence type="ECO:0000313" key="10">
    <source>
        <dbReference type="EMBL" id="CAH3138942.1"/>
    </source>
</evidence>
<feature type="transmembrane region" description="Helical" evidence="8">
    <location>
        <begin position="371"/>
        <end position="392"/>
    </location>
</feature>
<feature type="transmembrane region" description="Helical" evidence="8">
    <location>
        <begin position="451"/>
        <end position="470"/>
    </location>
</feature>
<evidence type="ECO:0000259" key="9">
    <source>
        <dbReference type="PROSITE" id="PS50262"/>
    </source>
</evidence>
<keyword evidence="2" id="KW-0433">Leucine-rich repeat</keyword>
<evidence type="ECO:0000256" key="8">
    <source>
        <dbReference type="SAM" id="Phobius"/>
    </source>
</evidence>
<protein>
    <recommendedName>
        <fullName evidence="9">G-protein coupled receptors family 1 profile domain-containing protein</fullName>
    </recommendedName>
</protein>
<keyword evidence="3 7" id="KW-0812">Transmembrane</keyword>
<keyword evidence="7" id="KW-0807">Transducer</keyword>
<dbReference type="InterPro" id="IPR001611">
    <property type="entry name" value="Leu-rich_rpt"/>
</dbReference>
<dbReference type="GO" id="GO:0004930">
    <property type="term" value="F:G protein-coupled receptor activity"/>
    <property type="evidence" value="ECO:0007669"/>
    <property type="project" value="UniProtKB-KW"/>
</dbReference>
<evidence type="ECO:0000256" key="6">
    <source>
        <dbReference type="ARBA" id="ARBA00023136"/>
    </source>
</evidence>
<keyword evidence="7" id="KW-0675">Receptor</keyword>
<dbReference type="GO" id="GO:0005737">
    <property type="term" value="C:cytoplasm"/>
    <property type="evidence" value="ECO:0007669"/>
    <property type="project" value="TreeGrafter"/>
</dbReference>
<keyword evidence="6 8" id="KW-0472">Membrane</keyword>
<dbReference type="Proteomes" id="UP001159428">
    <property type="component" value="Unassembled WGS sequence"/>
</dbReference>
<evidence type="ECO:0000256" key="4">
    <source>
        <dbReference type="ARBA" id="ARBA00022737"/>
    </source>
</evidence>
<comment type="caution">
    <text evidence="10">The sequence shown here is derived from an EMBL/GenBank/DDBJ whole genome shotgun (WGS) entry which is preliminary data.</text>
</comment>
<dbReference type="EMBL" id="CALNXJ010000032">
    <property type="protein sequence ID" value="CAH3138942.1"/>
    <property type="molecule type" value="Genomic_DNA"/>
</dbReference>
<dbReference type="PANTHER" id="PTHR48051">
    <property type="match status" value="1"/>
</dbReference>
<dbReference type="Pfam" id="PF00001">
    <property type="entry name" value="7tm_1"/>
    <property type="match status" value="1"/>
</dbReference>
<dbReference type="InterPro" id="IPR003591">
    <property type="entry name" value="Leu-rich_rpt_typical-subtyp"/>
</dbReference>
<comment type="similarity">
    <text evidence="7">Belongs to the G-protein coupled receptor 1 family.</text>
</comment>
<dbReference type="PRINTS" id="PR00237">
    <property type="entry name" value="GPCRRHODOPSN"/>
</dbReference>
<feature type="transmembrane region" description="Helical" evidence="8">
    <location>
        <begin position="412"/>
        <end position="430"/>
    </location>
</feature>
<name>A0AAU9X7I8_9CNID</name>
<dbReference type="Gene3D" id="3.80.10.10">
    <property type="entry name" value="Ribonuclease Inhibitor"/>
    <property type="match status" value="1"/>
</dbReference>
<organism evidence="10 11">
    <name type="scientific">Pocillopora meandrina</name>
    <dbReference type="NCBI Taxonomy" id="46732"/>
    <lineage>
        <taxon>Eukaryota</taxon>
        <taxon>Metazoa</taxon>
        <taxon>Cnidaria</taxon>
        <taxon>Anthozoa</taxon>
        <taxon>Hexacorallia</taxon>
        <taxon>Scleractinia</taxon>
        <taxon>Astrocoeniina</taxon>
        <taxon>Pocilloporidae</taxon>
        <taxon>Pocillopora</taxon>
    </lineage>
</organism>
<comment type="subcellular location">
    <subcellularLocation>
        <location evidence="1">Membrane</location>
    </subcellularLocation>
</comment>
<dbReference type="PROSITE" id="PS00237">
    <property type="entry name" value="G_PROTEIN_RECEP_F1_1"/>
    <property type="match status" value="1"/>
</dbReference>
<dbReference type="Pfam" id="PF13855">
    <property type="entry name" value="LRR_8"/>
    <property type="match status" value="1"/>
</dbReference>
<dbReference type="InterPro" id="IPR000276">
    <property type="entry name" value="GPCR_Rhodpsn"/>
</dbReference>
<keyword evidence="7" id="KW-0297">G-protein coupled receptor</keyword>
<feature type="transmembrane region" description="Helical" evidence="8">
    <location>
        <begin position="504"/>
        <end position="525"/>
    </location>
</feature>
<keyword evidence="5 8" id="KW-1133">Transmembrane helix</keyword>
<keyword evidence="4" id="KW-0677">Repeat</keyword>
<accession>A0AAU9X7I8</accession>
<sequence>MCESVNDEIWEAQSKGHTNLYLNYRKLSELPEELLNLSRIKKLYLKQNVLTKLPADIWKLENLVELYIHSNYLHHLPDEIGKLQVLEKLNVSFNHLKILTPAVSQLKSLTSLELANNQLTFLPKELGNLINLRDLNVMNNKLEWLPWQLCNCSSLKILSFDGNAVQKIPHQLMTHQGLAELYASGNNLCTLPQDLNKLSSLESLILDHNTKLQLLPATLLKMKDLKMIGLSGCATKELARLPGRDSRELVEVLNLRNILQGSSGRILPLLELCLRKVHCFGVFLVVQGVFFTVLGVFLTVLMVFFAEDNGIDNSSSLSVEVYFAGYQMYDIFLNAAFAVRLLLAFLGVIANCTVCGVLLRQKRLTKNFSNFHLFNIALTDIVFRVVLTPVLATIENTAVEHGNNAVCKLVAFSSYTTLAVTFALLLGMAFDRYVHIVRPIKARKITWKHSRNVVVISWLYAALCSSPILFSMKYTKLDWNLTDSSVYEICIPILGIPSQVSSTVFLVFAFLIPLVLMAVAYSKVLKSLWQHARSKVINSKLAEAKVRAVKMMVIIVLAYSISWGPQLIWLCLQAFEVISLEDDYFWEGEEISYESQIEAQKYYIKLLIIDDIIEAFTFTSSILNPVIFGYYSKSFREDLKKCCEGKCFNIFQKCKHKAKNPKKVEKKTVRSVEMEEDNTRAVGNNYSLANGAVIREDCLETKL</sequence>
<reference evidence="10 11" key="1">
    <citation type="submission" date="2022-05" db="EMBL/GenBank/DDBJ databases">
        <authorList>
            <consortium name="Genoscope - CEA"/>
            <person name="William W."/>
        </authorList>
    </citation>
    <scope>NUCLEOTIDE SEQUENCE [LARGE SCALE GENOMIC DNA]</scope>
</reference>
<evidence type="ECO:0000313" key="11">
    <source>
        <dbReference type="Proteomes" id="UP001159428"/>
    </source>
</evidence>
<feature type="transmembrane region" description="Helical" evidence="8">
    <location>
        <begin position="280"/>
        <end position="306"/>
    </location>
</feature>
<feature type="transmembrane region" description="Helical" evidence="8">
    <location>
        <begin position="546"/>
        <end position="563"/>
    </location>
</feature>
<evidence type="ECO:0000256" key="1">
    <source>
        <dbReference type="ARBA" id="ARBA00004370"/>
    </source>
</evidence>